<comment type="caution">
    <text evidence="2">The sequence shown here is derived from an EMBL/GenBank/DDBJ whole genome shotgun (WGS) entry which is preliminary data.</text>
</comment>
<dbReference type="AlphaFoldDB" id="A0A3S0IQI0"/>
<dbReference type="Gene3D" id="3.40.220.10">
    <property type="entry name" value="Leucine Aminopeptidase, subunit E, domain 1"/>
    <property type="match status" value="1"/>
</dbReference>
<evidence type="ECO:0000259" key="1">
    <source>
        <dbReference type="PROSITE" id="PS51154"/>
    </source>
</evidence>
<dbReference type="SMART" id="SM00506">
    <property type="entry name" value="A1pp"/>
    <property type="match status" value="1"/>
</dbReference>
<dbReference type="NCBIfam" id="NF003163">
    <property type="entry name" value="PRK04143.1"/>
    <property type="match status" value="1"/>
</dbReference>
<keyword evidence="2" id="KW-0378">Hydrolase</keyword>
<dbReference type="EMBL" id="RXNU01000001">
    <property type="protein sequence ID" value="RTR40565.1"/>
    <property type="molecule type" value="Genomic_DNA"/>
</dbReference>
<dbReference type="PROSITE" id="PS51154">
    <property type="entry name" value="MACRO"/>
    <property type="match status" value="1"/>
</dbReference>
<accession>A0A3S0IQI0</accession>
<evidence type="ECO:0000313" key="3">
    <source>
        <dbReference type="Proteomes" id="UP000267448"/>
    </source>
</evidence>
<dbReference type="Proteomes" id="UP000267448">
    <property type="component" value="Unassembled WGS sequence"/>
</dbReference>
<dbReference type="OrthoDB" id="6194521at2"/>
<name>A0A3S0IQI0_9GAMM</name>
<organism evidence="2 3">
    <name type="scientific">Shewanella canadensis</name>
    <dbReference type="NCBI Taxonomy" id="271096"/>
    <lineage>
        <taxon>Bacteria</taxon>
        <taxon>Pseudomonadati</taxon>
        <taxon>Pseudomonadota</taxon>
        <taxon>Gammaproteobacteria</taxon>
        <taxon>Alteromonadales</taxon>
        <taxon>Shewanellaceae</taxon>
        <taxon>Shewanella</taxon>
    </lineage>
</organism>
<feature type="domain" description="Macro" evidence="1">
    <location>
        <begin position="78"/>
        <end position="268"/>
    </location>
</feature>
<dbReference type="Pfam" id="PF01661">
    <property type="entry name" value="Macro"/>
    <property type="match status" value="1"/>
</dbReference>
<dbReference type="RefSeq" id="WP_126517914.1">
    <property type="nucleotide sequence ID" value="NZ_RXNU01000001.1"/>
</dbReference>
<dbReference type="PANTHER" id="PTHR11106:SF27">
    <property type="entry name" value="MACRO DOMAIN-CONTAINING PROTEIN"/>
    <property type="match status" value="1"/>
</dbReference>
<protein>
    <submittedName>
        <fullName evidence="2">Protein-ADP-ribose hydrolase</fullName>
    </submittedName>
</protein>
<evidence type="ECO:0000313" key="2">
    <source>
        <dbReference type="EMBL" id="RTR40565.1"/>
    </source>
</evidence>
<sequence>MSQHQHTAQDITEQLLTALQPYAQKLMSNPPQGELQRRQLLRAALNTLPPFTLSEQETALLDDLLQQELAVKSVTTTDTLPTLVRFGKANVKLWQGDITLLAADAIVNAANKELQGCFQPLHRCIDNAIHSASGVRLRDDCATIIKAQRQFEETGKAKITSGYNLPCQYVLHTVGPIVQGSVTDQHQKLLQLCYENCLALASQTSGIKSIAFCCISTGVFGYPQESAAQAAVRAVQQWLLNNPNSNIDTVIFNTFMPEDTRLYQQLLQ</sequence>
<dbReference type="InterPro" id="IPR043472">
    <property type="entry name" value="Macro_dom-like"/>
</dbReference>
<dbReference type="PANTHER" id="PTHR11106">
    <property type="entry name" value="GANGLIOSIDE INDUCED DIFFERENTIATION ASSOCIATED PROTEIN 2-RELATED"/>
    <property type="match status" value="1"/>
</dbReference>
<dbReference type="SUPFAM" id="SSF52949">
    <property type="entry name" value="Macro domain-like"/>
    <property type="match status" value="1"/>
</dbReference>
<dbReference type="GO" id="GO:0016787">
    <property type="term" value="F:hydrolase activity"/>
    <property type="evidence" value="ECO:0007669"/>
    <property type="project" value="UniProtKB-KW"/>
</dbReference>
<dbReference type="CDD" id="cd02908">
    <property type="entry name" value="Macro_OAADPr_deacetylase"/>
    <property type="match status" value="1"/>
</dbReference>
<reference evidence="2 3" key="1">
    <citation type="submission" date="2018-12" db="EMBL/GenBank/DDBJ databases">
        <authorList>
            <person name="Yu L."/>
        </authorList>
    </citation>
    <scope>NUCLEOTIDE SEQUENCE [LARGE SCALE GENOMIC DNA]</scope>
    <source>
        <strain evidence="2 3">HAW-EB2</strain>
    </source>
</reference>
<dbReference type="InterPro" id="IPR002589">
    <property type="entry name" value="Macro_dom"/>
</dbReference>
<proteinExistence type="predicted"/>
<gene>
    <name evidence="2" type="ORF">EKG38_01195</name>
</gene>
<keyword evidence="3" id="KW-1185">Reference proteome</keyword>